<keyword evidence="2" id="KW-1185">Reference proteome</keyword>
<name>A0ACC1CCM1_9ROSI</name>
<comment type="caution">
    <text evidence="1">The sequence shown here is derived from an EMBL/GenBank/DDBJ whole genome shotgun (WGS) entry which is preliminary data.</text>
</comment>
<dbReference type="EMBL" id="CM047897">
    <property type="protein sequence ID" value="KAJ0113280.1"/>
    <property type="molecule type" value="Genomic_DNA"/>
</dbReference>
<accession>A0ACC1CCM1</accession>
<organism evidence="1 2">
    <name type="scientific">Pistacia atlantica</name>
    <dbReference type="NCBI Taxonomy" id="434234"/>
    <lineage>
        <taxon>Eukaryota</taxon>
        <taxon>Viridiplantae</taxon>
        <taxon>Streptophyta</taxon>
        <taxon>Embryophyta</taxon>
        <taxon>Tracheophyta</taxon>
        <taxon>Spermatophyta</taxon>
        <taxon>Magnoliopsida</taxon>
        <taxon>eudicotyledons</taxon>
        <taxon>Gunneridae</taxon>
        <taxon>Pentapetalae</taxon>
        <taxon>rosids</taxon>
        <taxon>malvids</taxon>
        <taxon>Sapindales</taxon>
        <taxon>Anacardiaceae</taxon>
        <taxon>Pistacia</taxon>
    </lineage>
</organism>
<reference evidence="2" key="1">
    <citation type="journal article" date="2023" name="G3 (Bethesda)">
        <title>Genome assembly and association tests identify interacting loci associated with vigor, precocity, and sex in interspecific pistachio rootstocks.</title>
        <authorList>
            <person name="Palmer W."/>
            <person name="Jacygrad E."/>
            <person name="Sagayaradj S."/>
            <person name="Cavanaugh K."/>
            <person name="Han R."/>
            <person name="Bertier L."/>
            <person name="Beede B."/>
            <person name="Kafkas S."/>
            <person name="Golino D."/>
            <person name="Preece J."/>
            <person name="Michelmore R."/>
        </authorList>
    </citation>
    <scope>NUCLEOTIDE SEQUENCE [LARGE SCALE GENOMIC DNA]</scope>
</reference>
<gene>
    <name evidence="1" type="ORF">Patl1_03294</name>
</gene>
<dbReference type="Proteomes" id="UP001164250">
    <property type="component" value="Chromosome 1"/>
</dbReference>
<evidence type="ECO:0000313" key="2">
    <source>
        <dbReference type="Proteomes" id="UP001164250"/>
    </source>
</evidence>
<sequence length="114" mass="12943">MLVEAESGCFIKSSHHFISCYSFQQNFPRTLEALILHMLSPVGAEVLTRKFDEMDQQTSEEDRNKFYEIFYGAFDDQFAAMDAILNGKESFALQGVGAACPFIHFQEYALIGKI</sequence>
<evidence type="ECO:0000313" key="1">
    <source>
        <dbReference type="EMBL" id="KAJ0113280.1"/>
    </source>
</evidence>
<proteinExistence type="predicted"/>
<protein>
    <submittedName>
        <fullName evidence="1">Uncharacterized protein</fullName>
    </submittedName>
</protein>